<sequence length="49" mass="5784">MSWGWYENVLAELGIKKGSIALAKLPFTSWIKLNSVHYMFKLFWKSFIC</sequence>
<accession>S7VD95</accession>
<proteinExistence type="predicted"/>
<comment type="caution">
    <text evidence="1">The sequence shown here is derived from an EMBL/GenBank/DDBJ whole genome shotgun (WGS) entry which is preliminary data.</text>
</comment>
<gene>
    <name evidence="1" type="ORF">ADICYQ_2915</name>
</gene>
<protein>
    <submittedName>
        <fullName evidence="1">Uncharacterized protein</fullName>
    </submittedName>
</protein>
<dbReference type="Proteomes" id="UP000014974">
    <property type="component" value="Unassembled WGS sequence"/>
</dbReference>
<dbReference type="EMBL" id="ATNM01000109">
    <property type="protein sequence ID" value="EPR68195.1"/>
    <property type="molecule type" value="Genomic_DNA"/>
</dbReference>
<evidence type="ECO:0000313" key="2">
    <source>
        <dbReference type="Proteomes" id="UP000014974"/>
    </source>
</evidence>
<reference evidence="1 2" key="1">
    <citation type="journal article" date="2013" name="Genome Announc.">
        <title>Draft Genome Sequence of Cyclobacterium qasimii Strain M12-11BT, Isolated from Arctic Marine Sediment.</title>
        <authorList>
            <person name="Shivaji S."/>
            <person name="Ara S."/>
            <person name="Singh A."/>
            <person name="Kumar Pinnaka A."/>
        </authorList>
    </citation>
    <scope>NUCLEOTIDE SEQUENCE [LARGE SCALE GENOMIC DNA]</scope>
    <source>
        <strain evidence="1 2">M12-11B</strain>
    </source>
</reference>
<name>S7VD95_9BACT</name>
<evidence type="ECO:0000313" key="1">
    <source>
        <dbReference type="EMBL" id="EPR68195.1"/>
    </source>
</evidence>
<organism evidence="1 2">
    <name type="scientific">Cyclobacterium qasimii M12-11B</name>
    <dbReference type="NCBI Taxonomy" id="641524"/>
    <lineage>
        <taxon>Bacteria</taxon>
        <taxon>Pseudomonadati</taxon>
        <taxon>Bacteroidota</taxon>
        <taxon>Cytophagia</taxon>
        <taxon>Cytophagales</taxon>
        <taxon>Cyclobacteriaceae</taxon>
        <taxon>Cyclobacterium</taxon>
    </lineage>
</organism>
<dbReference type="AlphaFoldDB" id="S7VD95"/>